<keyword evidence="2" id="KW-1185">Reference proteome</keyword>
<accession>A0A2T1A2W2</accession>
<protein>
    <submittedName>
        <fullName evidence="1">Uncharacterized protein</fullName>
    </submittedName>
</protein>
<sequence length="71" mass="7908">MSTKTLEEDFAAVMAAYRAMPPASKRPNEEPEPGPSLRSAYCRVVGTTTICHSGSVYCYWFGDTFRTCNSY</sequence>
<gene>
    <name evidence="1" type="ORF">CLV47_1031</name>
</gene>
<organism evidence="1 2">
    <name type="scientific">Antricoccus suffuscus</name>
    <dbReference type="NCBI Taxonomy" id="1629062"/>
    <lineage>
        <taxon>Bacteria</taxon>
        <taxon>Bacillati</taxon>
        <taxon>Actinomycetota</taxon>
        <taxon>Actinomycetes</taxon>
        <taxon>Geodermatophilales</taxon>
        <taxon>Antricoccaceae</taxon>
        <taxon>Antricoccus</taxon>
    </lineage>
</organism>
<dbReference type="Proteomes" id="UP000237752">
    <property type="component" value="Unassembled WGS sequence"/>
</dbReference>
<comment type="caution">
    <text evidence="1">The sequence shown here is derived from an EMBL/GenBank/DDBJ whole genome shotgun (WGS) entry which is preliminary data.</text>
</comment>
<evidence type="ECO:0000313" key="1">
    <source>
        <dbReference type="EMBL" id="PRZ42951.1"/>
    </source>
</evidence>
<dbReference type="EMBL" id="PVUE01000003">
    <property type="protein sequence ID" value="PRZ42951.1"/>
    <property type="molecule type" value="Genomic_DNA"/>
</dbReference>
<name>A0A2T1A2W2_9ACTN</name>
<evidence type="ECO:0000313" key="2">
    <source>
        <dbReference type="Proteomes" id="UP000237752"/>
    </source>
</evidence>
<reference evidence="1 2" key="1">
    <citation type="submission" date="2018-03" db="EMBL/GenBank/DDBJ databases">
        <title>Genomic Encyclopedia of Archaeal and Bacterial Type Strains, Phase II (KMG-II): from individual species to whole genera.</title>
        <authorList>
            <person name="Goeker M."/>
        </authorList>
    </citation>
    <scope>NUCLEOTIDE SEQUENCE [LARGE SCALE GENOMIC DNA]</scope>
    <source>
        <strain evidence="1 2">DSM 100065</strain>
    </source>
</reference>
<dbReference type="RefSeq" id="WP_106347949.1">
    <property type="nucleotide sequence ID" value="NZ_PVUE01000003.1"/>
</dbReference>
<dbReference type="AlphaFoldDB" id="A0A2T1A2W2"/>
<proteinExistence type="predicted"/>